<dbReference type="RefSeq" id="WP_303691944.1">
    <property type="nucleotide sequence ID" value="NZ_CAKMHU010000002.1"/>
</dbReference>
<proteinExistence type="predicted"/>
<protein>
    <submittedName>
        <fullName evidence="2">DUF3887 domain-containing protein</fullName>
    </submittedName>
</protein>
<name>A0A921HNR9_9FIRM</name>
<evidence type="ECO:0000313" key="3">
    <source>
        <dbReference type="Proteomes" id="UP000780768"/>
    </source>
</evidence>
<dbReference type="Proteomes" id="UP000780768">
    <property type="component" value="Unassembled WGS sequence"/>
</dbReference>
<dbReference type="Gene3D" id="3.10.450.590">
    <property type="match status" value="1"/>
</dbReference>
<evidence type="ECO:0000313" key="2">
    <source>
        <dbReference type="EMBL" id="HJF85775.1"/>
    </source>
</evidence>
<feature type="signal peptide" evidence="1">
    <location>
        <begin position="1"/>
        <end position="22"/>
    </location>
</feature>
<feature type="chain" id="PRO_5037207778" evidence="1">
    <location>
        <begin position="23"/>
        <end position="154"/>
    </location>
</feature>
<sequence length="154" mass="17249">MKKLILVLTAVMMMAFSGICMASDSGDLSKEQKAVDTFISAISTDKVTYEKFAVNMNDGLKAKLDAKTFEQLKNNVKNNFGDYKDSKLYIFERSLTGDKDVVMYVASFSKEEHVLMVFGFDKDAKMSEIGLNIMQQQNAEQAQNTEQQAQAAQQ</sequence>
<dbReference type="EMBL" id="DYVR01000251">
    <property type="protein sequence ID" value="HJF85775.1"/>
    <property type="molecule type" value="Genomic_DNA"/>
</dbReference>
<gene>
    <name evidence="2" type="ORF">K8V65_08955</name>
</gene>
<dbReference type="AlphaFoldDB" id="A0A921HNR9"/>
<comment type="caution">
    <text evidence="2">The sequence shown here is derived from an EMBL/GenBank/DDBJ whole genome shotgun (WGS) entry which is preliminary data.</text>
</comment>
<keyword evidence="1" id="KW-0732">Signal</keyword>
<evidence type="ECO:0000256" key="1">
    <source>
        <dbReference type="SAM" id="SignalP"/>
    </source>
</evidence>
<reference evidence="2" key="2">
    <citation type="submission" date="2021-09" db="EMBL/GenBank/DDBJ databases">
        <authorList>
            <person name="Gilroy R."/>
        </authorList>
    </citation>
    <scope>NUCLEOTIDE SEQUENCE</scope>
    <source>
        <strain evidence="2">7318</strain>
    </source>
</reference>
<organism evidence="2 3">
    <name type="scientific">Megamonas hypermegale</name>
    <dbReference type="NCBI Taxonomy" id="158847"/>
    <lineage>
        <taxon>Bacteria</taxon>
        <taxon>Bacillati</taxon>
        <taxon>Bacillota</taxon>
        <taxon>Negativicutes</taxon>
        <taxon>Selenomonadales</taxon>
        <taxon>Selenomonadaceae</taxon>
        <taxon>Megamonas</taxon>
    </lineage>
</organism>
<reference evidence="2" key="1">
    <citation type="journal article" date="2021" name="PeerJ">
        <title>Extensive microbial diversity within the chicken gut microbiome revealed by metagenomics and culture.</title>
        <authorList>
            <person name="Gilroy R."/>
            <person name="Ravi A."/>
            <person name="Getino M."/>
            <person name="Pursley I."/>
            <person name="Horton D.L."/>
            <person name="Alikhan N.F."/>
            <person name="Baker D."/>
            <person name="Gharbi K."/>
            <person name="Hall N."/>
            <person name="Watson M."/>
            <person name="Adriaenssens E.M."/>
            <person name="Foster-Nyarko E."/>
            <person name="Jarju S."/>
            <person name="Secka A."/>
            <person name="Antonio M."/>
            <person name="Oren A."/>
            <person name="Chaudhuri R.R."/>
            <person name="La Ragione R."/>
            <person name="Hildebrand F."/>
            <person name="Pallen M.J."/>
        </authorList>
    </citation>
    <scope>NUCLEOTIDE SEQUENCE</scope>
    <source>
        <strain evidence="2">7318</strain>
    </source>
</reference>
<accession>A0A921HNR9</accession>